<proteinExistence type="predicted"/>
<protein>
    <submittedName>
        <fullName evidence="1">Uncharacterized protein</fullName>
    </submittedName>
</protein>
<name>A0ABW1ZNA9_9DEIO</name>
<keyword evidence="2" id="KW-1185">Reference proteome</keyword>
<reference evidence="2" key="1">
    <citation type="journal article" date="2019" name="Int. J. Syst. Evol. Microbiol.">
        <title>The Global Catalogue of Microorganisms (GCM) 10K type strain sequencing project: providing services to taxonomists for standard genome sequencing and annotation.</title>
        <authorList>
            <consortium name="The Broad Institute Genomics Platform"/>
            <consortium name="The Broad Institute Genome Sequencing Center for Infectious Disease"/>
            <person name="Wu L."/>
            <person name="Ma J."/>
        </authorList>
    </citation>
    <scope>NUCLEOTIDE SEQUENCE [LARGE SCALE GENOMIC DNA]</scope>
    <source>
        <strain evidence="2">CCUG 63830</strain>
    </source>
</reference>
<accession>A0ABW1ZNA9</accession>
<organism evidence="1 2">
    <name type="scientific">Deinococcus multiflagellatus</name>
    <dbReference type="NCBI Taxonomy" id="1656887"/>
    <lineage>
        <taxon>Bacteria</taxon>
        <taxon>Thermotogati</taxon>
        <taxon>Deinococcota</taxon>
        <taxon>Deinococci</taxon>
        <taxon>Deinococcales</taxon>
        <taxon>Deinococcaceae</taxon>
        <taxon>Deinococcus</taxon>
    </lineage>
</organism>
<sequence>MTEPQVPLGIRFVLEGLDELAFTRVLRDVLRDPAFRRPLQLQVQEPRGGAPGRLTLAFAPSDRTLAVAATQRLKTVLLRYGVQVDRVLVPGEPGPPD</sequence>
<gene>
    <name evidence="1" type="ORF">ACFP90_18125</name>
</gene>
<evidence type="ECO:0000313" key="1">
    <source>
        <dbReference type="EMBL" id="MFC6662028.1"/>
    </source>
</evidence>
<evidence type="ECO:0000313" key="2">
    <source>
        <dbReference type="Proteomes" id="UP001596317"/>
    </source>
</evidence>
<dbReference type="RefSeq" id="WP_224608832.1">
    <property type="nucleotide sequence ID" value="NZ_JAIQXV010000009.1"/>
</dbReference>
<dbReference type="Proteomes" id="UP001596317">
    <property type="component" value="Unassembled WGS sequence"/>
</dbReference>
<dbReference type="EMBL" id="JBHSWB010000001">
    <property type="protein sequence ID" value="MFC6662028.1"/>
    <property type="molecule type" value="Genomic_DNA"/>
</dbReference>
<comment type="caution">
    <text evidence="1">The sequence shown here is derived from an EMBL/GenBank/DDBJ whole genome shotgun (WGS) entry which is preliminary data.</text>
</comment>